<organism evidence="1 2">
    <name type="scientific">Coprinopsis marcescibilis</name>
    <name type="common">Agaric fungus</name>
    <name type="synonym">Psathyrella marcescibilis</name>
    <dbReference type="NCBI Taxonomy" id="230819"/>
    <lineage>
        <taxon>Eukaryota</taxon>
        <taxon>Fungi</taxon>
        <taxon>Dikarya</taxon>
        <taxon>Basidiomycota</taxon>
        <taxon>Agaricomycotina</taxon>
        <taxon>Agaricomycetes</taxon>
        <taxon>Agaricomycetidae</taxon>
        <taxon>Agaricales</taxon>
        <taxon>Agaricineae</taxon>
        <taxon>Psathyrellaceae</taxon>
        <taxon>Coprinopsis</taxon>
    </lineage>
</organism>
<sequence length="233" mass="26348">MSSEGLLFVLGEPGSLVSEQDFNAWYDIDHAPARLTVPGFNSASRYKAHDTEKPTWLAIYDLDTADTAYNDAYKSLSADAPQYEKDLVPKLETLDRRIYKLVQTAKDSTFESSLPLAAPPFFLVVESSVSDEYHDDYNKWYTDHLQEVVDVPGCIRGRRFKLDSSIELTGKPPQTGLQHQYVVLYDWASDNLTFETNPELAEVAKRAAALEISSKIKISIRRFQLHKEFTTSG</sequence>
<name>A0A5C3KJ89_COPMA</name>
<proteinExistence type="predicted"/>
<dbReference type="Proteomes" id="UP000307440">
    <property type="component" value="Unassembled WGS sequence"/>
</dbReference>
<dbReference type="STRING" id="230819.A0A5C3KJ89"/>
<accession>A0A5C3KJ89</accession>
<gene>
    <name evidence="1" type="ORF">FA15DRAFT_153790</name>
</gene>
<reference evidence="1 2" key="1">
    <citation type="journal article" date="2019" name="Nat. Ecol. Evol.">
        <title>Megaphylogeny resolves global patterns of mushroom evolution.</title>
        <authorList>
            <person name="Varga T."/>
            <person name="Krizsan K."/>
            <person name="Foldi C."/>
            <person name="Dima B."/>
            <person name="Sanchez-Garcia M."/>
            <person name="Sanchez-Ramirez S."/>
            <person name="Szollosi G.J."/>
            <person name="Szarkandi J.G."/>
            <person name="Papp V."/>
            <person name="Albert L."/>
            <person name="Andreopoulos W."/>
            <person name="Angelini C."/>
            <person name="Antonin V."/>
            <person name="Barry K.W."/>
            <person name="Bougher N.L."/>
            <person name="Buchanan P."/>
            <person name="Buyck B."/>
            <person name="Bense V."/>
            <person name="Catcheside P."/>
            <person name="Chovatia M."/>
            <person name="Cooper J."/>
            <person name="Damon W."/>
            <person name="Desjardin D."/>
            <person name="Finy P."/>
            <person name="Geml J."/>
            <person name="Haridas S."/>
            <person name="Hughes K."/>
            <person name="Justo A."/>
            <person name="Karasinski D."/>
            <person name="Kautmanova I."/>
            <person name="Kiss B."/>
            <person name="Kocsube S."/>
            <person name="Kotiranta H."/>
            <person name="LaButti K.M."/>
            <person name="Lechner B.E."/>
            <person name="Liimatainen K."/>
            <person name="Lipzen A."/>
            <person name="Lukacs Z."/>
            <person name="Mihaltcheva S."/>
            <person name="Morgado L.N."/>
            <person name="Niskanen T."/>
            <person name="Noordeloos M.E."/>
            <person name="Ohm R.A."/>
            <person name="Ortiz-Santana B."/>
            <person name="Ovrebo C."/>
            <person name="Racz N."/>
            <person name="Riley R."/>
            <person name="Savchenko A."/>
            <person name="Shiryaev A."/>
            <person name="Soop K."/>
            <person name="Spirin V."/>
            <person name="Szebenyi C."/>
            <person name="Tomsovsky M."/>
            <person name="Tulloss R.E."/>
            <person name="Uehling J."/>
            <person name="Grigoriev I.V."/>
            <person name="Vagvolgyi C."/>
            <person name="Papp T."/>
            <person name="Martin F.M."/>
            <person name="Miettinen O."/>
            <person name="Hibbett D.S."/>
            <person name="Nagy L.G."/>
        </authorList>
    </citation>
    <scope>NUCLEOTIDE SEQUENCE [LARGE SCALE GENOMIC DNA]</scope>
    <source>
        <strain evidence="1 2">CBS 121175</strain>
    </source>
</reference>
<evidence type="ECO:0000313" key="2">
    <source>
        <dbReference type="Proteomes" id="UP000307440"/>
    </source>
</evidence>
<dbReference type="AlphaFoldDB" id="A0A5C3KJ89"/>
<evidence type="ECO:0008006" key="3">
    <source>
        <dbReference type="Google" id="ProtNLM"/>
    </source>
</evidence>
<evidence type="ECO:0000313" key="1">
    <source>
        <dbReference type="EMBL" id="TFK19913.1"/>
    </source>
</evidence>
<dbReference type="OrthoDB" id="2851338at2759"/>
<keyword evidence="2" id="KW-1185">Reference proteome</keyword>
<protein>
    <recommendedName>
        <fullName evidence="3">ABM domain-containing protein</fullName>
    </recommendedName>
</protein>
<dbReference type="EMBL" id="ML210319">
    <property type="protein sequence ID" value="TFK19913.1"/>
    <property type="molecule type" value="Genomic_DNA"/>
</dbReference>